<accession>A0ABN9YF06</accession>
<evidence type="ECO:0008006" key="4">
    <source>
        <dbReference type="Google" id="ProtNLM"/>
    </source>
</evidence>
<dbReference type="Proteomes" id="UP001189429">
    <property type="component" value="Unassembled WGS sequence"/>
</dbReference>
<evidence type="ECO:0000313" key="2">
    <source>
        <dbReference type="EMBL" id="CAK0910058.1"/>
    </source>
</evidence>
<gene>
    <name evidence="2" type="ORF">PCOR1329_LOCUS84318</name>
</gene>
<protein>
    <recommendedName>
        <fullName evidence="4">Peptide-O-fucosyltransferase</fullName>
    </recommendedName>
</protein>
<proteinExistence type="predicted"/>
<sequence>MIANAVWKRFNQEQAAQHSRRAEEQGWTTSIYSFWNAETACGLRHGSPTRFGDMFDWPALSEWLRSARGIRGTTTWREFQARTGQALDAVAMLSGHPGDPLGEKLPCADADGPTVMRFFDADFAVARRVCVQSTSRQHEGGFNLRFLDMPRLADAVRGAVARARREGRRWAAVGLYLYWVEGAERARLHPARYGKLSTHSLHMSIFRGLFAPAIERRAAVVMSRLGLRGQPFLAVHWRRGDWFLGPHPRKLESRPLWRSRPRSRGWSGGTCGSRASGASS</sequence>
<reference evidence="2" key="1">
    <citation type="submission" date="2023-10" db="EMBL/GenBank/DDBJ databases">
        <authorList>
            <person name="Chen Y."/>
            <person name="Shah S."/>
            <person name="Dougan E. K."/>
            <person name="Thang M."/>
            <person name="Chan C."/>
        </authorList>
    </citation>
    <scope>NUCLEOTIDE SEQUENCE [LARGE SCALE GENOMIC DNA]</scope>
</reference>
<organism evidence="2 3">
    <name type="scientific">Prorocentrum cordatum</name>
    <dbReference type="NCBI Taxonomy" id="2364126"/>
    <lineage>
        <taxon>Eukaryota</taxon>
        <taxon>Sar</taxon>
        <taxon>Alveolata</taxon>
        <taxon>Dinophyceae</taxon>
        <taxon>Prorocentrales</taxon>
        <taxon>Prorocentraceae</taxon>
        <taxon>Prorocentrum</taxon>
    </lineage>
</organism>
<dbReference type="EMBL" id="CAUYUJ010022315">
    <property type="protein sequence ID" value="CAK0910058.1"/>
    <property type="molecule type" value="Genomic_DNA"/>
</dbReference>
<name>A0ABN9YF06_9DINO</name>
<comment type="caution">
    <text evidence="2">The sequence shown here is derived from an EMBL/GenBank/DDBJ whole genome shotgun (WGS) entry which is preliminary data.</text>
</comment>
<evidence type="ECO:0000313" key="3">
    <source>
        <dbReference type="Proteomes" id="UP001189429"/>
    </source>
</evidence>
<feature type="region of interest" description="Disordered" evidence="1">
    <location>
        <begin position="256"/>
        <end position="280"/>
    </location>
</feature>
<keyword evidence="3" id="KW-1185">Reference proteome</keyword>
<evidence type="ECO:0000256" key="1">
    <source>
        <dbReference type="SAM" id="MobiDB-lite"/>
    </source>
</evidence>